<organism evidence="4 5">
    <name type="scientific">Pleurodeles waltl</name>
    <name type="common">Iberian ribbed newt</name>
    <dbReference type="NCBI Taxonomy" id="8319"/>
    <lineage>
        <taxon>Eukaryota</taxon>
        <taxon>Metazoa</taxon>
        <taxon>Chordata</taxon>
        <taxon>Craniata</taxon>
        <taxon>Vertebrata</taxon>
        <taxon>Euteleostomi</taxon>
        <taxon>Amphibia</taxon>
        <taxon>Batrachia</taxon>
        <taxon>Caudata</taxon>
        <taxon>Salamandroidea</taxon>
        <taxon>Salamandridae</taxon>
        <taxon>Pleurodelinae</taxon>
        <taxon>Pleurodeles</taxon>
    </lineage>
</organism>
<dbReference type="GO" id="GO:0006508">
    <property type="term" value="P:proteolysis"/>
    <property type="evidence" value="ECO:0007669"/>
    <property type="project" value="InterPro"/>
</dbReference>
<dbReference type="GO" id="GO:0005886">
    <property type="term" value="C:plasma membrane"/>
    <property type="evidence" value="ECO:0007669"/>
    <property type="project" value="TreeGrafter"/>
</dbReference>
<keyword evidence="2" id="KW-0862">Zinc</keyword>
<dbReference type="AlphaFoldDB" id="A0AAV7LKG9"/>
<protein>
    <recommendedName>
        <fullName evidence="3">Peptidase M12B domain-containing protein</fullName>
    </recommendedName>
</protein>
<evidence type="ECO:0000256" key="1">
    <source>
        <dbReference type="ARBA" id="ARBA00023157"/>
    </source>
</evidence>
<name>A0AAV7LKG9_PLEWA</name>
<dbReference type="InterPro" id="IPR024079">
    <property type="entry name" value="MetalloPept_cat_dom_sf"/>
</dbReference>
<dbReference type="Gene3D" id="4.10.70.10">
    <property type="entry name" value="Disintegrin domain"/>
    <property type="match status" value="1"/>
</dbReference>
<evidence type="ECO:0000256" key="2">
    <source>
        <dbReference type="PROSITE-ProRule" id="PRU00276"/>
    </source>
</evidence>
<dbReference type="Gene3D" id="3.40.390.10">
    <property type="entry name" value="Collagenase (Catalytic Domain)"/>
    <property type="match status" value="1"/>
</dbReference>
<accession>A0AAV7LKG9</accession>
<feature type="binding site" evidence="2">
    <location>
        <position position="25"/>
    </location>
    <ligand>
        <name>Zn(2+)</name>
        <dbReference type="ChEBI" id="CHEBI:29105"/>
        <note>catalytic</note>
    </ligand>
</feature>
<dbReference type="PANTHER" id="PTHR11905:SF32">
    <property type="entry name" value="DISINTEGRIN AND METALLOPROTEINASE DOMAIN-CONTAINING PROTEIN 28"/>
    <property type="match status" value="1"/>
</dbReference>
<dbReference type="InterPro" id="IPR036436">
    <property type="entry name" value="Disintegrin_dom_sf"/>
</dbReference>
<reference evidence="4" key="1">
    <citation type="journal article" date="2022" name="bioRxiv">
        <title>Sequencing and chromosome-scale assembly of the giantPleurodeles waltlgenome.</title>
        <authorList>
            <person name="Brown T."/>
            <person name="Elewa A."/>
            <person name="Iarovenko S."/>
            <person name="Subramanian E."/>
            <person name="Araus A.J."/>
            <person name="Petzold A."/>
            <person name="Susuki M."/>
            <person name="Suzuki K.-i.T."/>
            <person name="Hayashi T."/>
            <person name="Toyoda A."/>
            <person name="Oliveira C."/>
            <person name="Osipova E."/>
            <person name="Leigh N.D."/>
            <person name="Simon A."/>
            <person name="Yun M.H."/>
        </authorList>
    </citation>
    <scope>NUCLEOTIDE SEQUENCE</scope>
    <source>
        <strain evidence="4">20211129_DDA</strain>
        <tissue evidence="4">Liver</tissue>
    </source>
</reference>
<dbReference type="SUPFAM" id="SSF55486">
    <property type="entry name" value="Metalloproteases ('zincins'), catalytic domain"/>
    <property type="match status" value="1"/>
</dbReference>
<dbReference type="PROSITE" id="PS50215">
    <property type="entry name" value="ADAM_MEPRO"/>
    <property type="match status" value="1"/>
</dbReference>
<feature type="binding site" evidence="2">
    <location>
        <position position="15"/>
    </location>
    <ligand>
        <name>Zn(2+)</name>
        <dbReference type="ChEBI" id="CHEBI:29105"/>
        <note>catalytic</note>
    </ligand>
</feature>
<dbReference type="EMBL" id="JANPWB010000015">
    <property type="protein sequence ID" value="KAJ1090994.1"/>
    <property type="molecule type" value="Genomic_DNA"/>
</dbReference>
<feature type="disulfide bond" evidence="2">
    <location>
        <begin position="32"/>
        <end position="37"/>
    </location>
</feature>
<comment type="caution">
    <text evidence="2">Lacks conserved residue(s) required for the propagation of feature annotation.</text>
</comment>
<evidence type="ECO:0000259" key="3">
    <source>
        <dbReference type="PROSITE" id="PS50215"/>
    </source>
</evidence>
<dbReference type="InterPro" id="IPR001590">
    <property type="entry name" value="Peptidase_M12B"/>
</dbReference>
<feature type="non-terminal residue" evidence="4">
    <location>
        <position position="1"/>
    </location>
</feature>
<evidence type="ECO:0000313" key="5">
    <source>
        <dbReference type="Proteomes" id="UP001066276"/>
    </source>
</evidence>
<feature type="non-terminal residue" evidence="4">
    <location>
        <position position="103"/>
    </location>
</feature>
<dbReference type="GO" id="GO:0004222">
    <property type="term" value="F:metalloendopeptidase activity"/>
    <property type="evidence" value="ECO:0007669"/>
    <property type="project" value="InterPro"/>
</dbReference>
<gene>
    <name evidence="4" type="ORF">NDU88_004122</name>
</gene>
<dbReference type="GO" id="GO:0046872">
    <property type="term" value="F:metal ion binding"/>
    <property type="evidence" value="ECO:0007669"/>
    <property type="project" value="UniProtKB-KW"/>
</dbReference>
<comment type="caution">
    <text evidence="4">The sequence shown here is derived from an EMBL/GenBank/DDBJ whole genome shotgun (WGS) entry which is preliminary data.</text>
</comment>
<dbReference type="PANTHER" id="PTHR11905">
    <property type="entry name" value="ADAM A DISINTEGRIN AND METALLOPROTEASE DOMAIN"/>
    <property type="match status" value="1"/>
</dbReference>
<keyword evidence="5" id="KW-1185">Reference proteome</keyword>
<feature type="active site" evidence="2">
    <location>
        <position position="16"/>
    </location>
</feature>
<sequence length="103" mass="11284">DHTIHAIPVGVTVAHEMGHNLGMLHDTKQCVCSDSTCIMSPSKSKITPKLFSNCSFKYFQDFITKHMPTCLMNKPEGKDLITLPECGNGIVEAGEQCDCGLKE</sequence>
<evidence type="ECO:0000313" key="4">
    <source>
        <dbReference type="EMBL" id="KAJ1090994.1"/>
    </source>
</evidence>
<dbReference type="Proteomes" id="UP001066276">
    <property type="component" value="Chromosome 11"/>
</dbReference>
<keyword evidence="2" id="KW-0479">Metal-binding</keyword>
<feature type="binding site" evidence="2">
    <location>
        <position position="19"/>
    </location>
    <ligand>
        <name>Zn(2+)</name>
        <dbReference type="ChEBI" id="CHEBI:29105"/>
        <note>catalytic</note>
    </ligand>
</feature>
<feature type="disulfide bond" evidence="2">
    <location>
        <begin position="30"/>
        <end position="54"/>
    </location>
</feature>
<feature type="domain" description="Peptidase M12B" evidence="3">
    <location>
        <begin position="1"/>
        <end position="75"/>
    </location>
</feature>
<keyword evidence="1 2" id="KW-1015">Disulfide bond</keyword>
<dbReference type="Pfam" id="PF01421">
    <property type="entry name" value="Reprolysin"/>
    <property type="match status" value="1"/>
</dbReference>
<proteinExistence type="predicted"/>